<keyword evidence="5" id="KW-0564">Palmitate</keyword>
<proteinExistence type="predicted"/>
<dbReference type="InterPro" id="IPR007443">
    <property type="entry name" value="LpoA"/>
</dbReference>
<evidence type="ECO:0000256" key="3">
    <source>
        <dbReference type="ARBA" id="ARBA00022984"/>
    </source>
</evidence>
<dbReference type="Gene3D" id="1.25.40.10">
    <property type="entry name" value="Tetratricopeptide repeat domain"/>
    <property type="match status" value="1"/>
</dbReference>
<dbReference type="InterPro" id="IPR011990">
    <property type="entry name" value="TPR-like_helical_dom_sf"/>
</dbReference>
<keyword evidence="6" id="KW-0998">Cell outer membrane</keyword>
<keyword evidence="10" id="KW-1185">Reference proteome</keyword>
<feature type="signal peptide" evidence="8">
    <location>
        <begin position="1"/>
        <end position="24"/>
    </location>
</feature>
<evidence type="ECO:0000256" key="2">
    <source>
        <dbReference type="ARBA" id="ARBA00022960"/>
    </source>
</evidence>
<feature type="chain" id="PRO_5047053006" evidence="8">
    <location>
        <begin position="25"/>
        <end position="575"/>
    </location>
</feature>
<evidence type="ECO:0000313" key="10">
    <source>
        <dbReference type="Proteomes" id="UP000695802"/>
    </source>
</evidence>
<dbReference type="RefSeq" id="WP_206230566.1">
    <property type="nucleotide sequence ID" value="NZ_JAFIWB010000023.1"/>
</dbReference>
<evidence type="ECO:0000313" key="9">
    <source>
        <dbReference type="EMBL" id="MBN6103940.1"/>
    </source>
</evidence>
<dbReference type="EMBL" id="JAFIWB010000023">
    <property type="protein sequence ID" value="MBN6103940.1"/>
    <property type="molecule type" value="Genomic_DNA"/>
</dbReference>
<keyword evidence="2" id="KW-0133">Cell shape</keyword>
<dbReference type="Gene3D" id="3.40.50.2300">
    <property type="match status" value="2"/>
</dbReference>
<dbReference type="PANTHER" id="PTHR38038">
    <property type="entry name" value="PENICILLIN-BINDING PROTEIN ACTIVATOR LPOA"/>
    <property type="match status" value="1"/>
</dbReference>
<evidence type="ECO:0000256" key="1">
    <source>
        <dbReference type="ARBA" id="ARBA00022729"/>
    </source>
</evidence>
<keyword evidence="4" id="KW-0472">Membrane</keyword>
<name>A0ABS3B5P1_9XANT</name>
<dbReference type="PROSITE" id="PS51257">
    <property type="entry name" value="PROKAR_LIPOPROTEIN"/>
    <property type="match status" value="1"/>
</dbReference>
<gene>
    <name evidence="9" type="ORF">JR064_17370</name>
</gene>
<dbReference type="Proteomes" id="UP000695802">
    <property type="component" value="Unassembled WGS sequence"/>
</dbReference>
<protein>
    <submittedName>
        <fullName evidence="9">Penicillin-binding protein activator</fullName>
    </submittedName>
</protein>
<keyword evidence="7" id="KW-0449">Lipoprotein</keyword>
<keyword evidence="1 8" id="KW-0732">Signal</keyword>
<dbReference type="Pfam" id="PF04348">
    <property type="entry name" value="LppC"/>
    <property type="match status" value="2"/>
</dbReference>
<evidence type="ECO:0000256" key="8">
    <source>
        <dbReference type="SAM" id="SignalP"/>
    </source>
</evidence>
<dbReference type="InterPro" id="IPR028082">
    <property type="entry name" value="Peripla_BP_I"/>
</dbReference>
<dbReference type="PANTHER" id="PTHR38038:SF1">
    <property type="entry name" value="PENICILLIN-BINDING PROTEIN ACTIVATOR LPOA"/>
    <property type="match status" value="1"/>
</dbReference>
<comment type="caution">
    <text evidence="9">The sequence shown here is derived from an EMBL/GenBank/DDBJ whole genome shotgun (WGS) entry which is preliminary data.</text>
</comment>
<evidence type="ECO:0000256" key="7">
    <source>
        <dbReference type="ARBA" id="ARBA00023288"/>
    </source>
</evidence>
<evidence type="ECO:0000256" key="5">
    <source>
        <dbReference type="ARBA" id="ARBA00023139"/>
    </source>
</evidence>
<sequence>MNKRFARISALSLLALLFAGCATTSVTQSASSPAQSAALALLDQGKPREAAQQLEAQAATATGSERNQLLADAAFAWYEGGDVARARSLAAQVQPRQLSGLSKVRLALVNAELALVDRQPAQALQALGSDPQAVPQNLRARWHLARAQALEGTGDATAALDERARADIGLTGQARTDNQRAIVRQLAALNDATLQARAAALPAGDPLYNFAGRALISRGLALPRPFDRGEQWGFDTSKRPPAERDGYRPPAKLAVLLPLSGTLATAAAPVRDGLLAGYYGETRRRPEINFIDTTGTPAGALAAYQKAIDGGADFVVGPLGRDEVTALFARDALPVPLLALNRGTGAPPAGSAGFSLAPEDDGIAAAEYLLAHERRNALVIGSNDDNGRRAVAAFRERFSERGGKVAASVSVAEVPGDVGAQLRNAGAADAVFLAVKGSTARALAPQLALAGFAGKSRVATSQLVLGTGKPEDDLVLDGIAYPSELWSVRGVGGLPAATSVAETLPTARGPAARLFAFGYDAWQISAYLEKLATGAEANLRGATGVLHLDGFGNILRTPAWSTFSGGRATPLPDGR</sequence>
<evidence type="ECO:0000256" key="4">
    <source>
        <dbReference type="ARBA" id="ARBA00023136"/>
    </source>
</evidence>
<organism evidence="9 10">
    <name type="scientific">Xanthomonas bonasiae</name>
    <dbReference type="NCBI Taxonomy" id="2810351"/>
    <lineage>
        <taxon>Bacteria</taxon>
        <taxon>Pseudomonadati</taxon>
        <taxon>Pseudomonadota</taxon>
        <taxon>Gammaproteobacteria</taxon>
        <taxon>Lysobacterales</taxon>
        <taxon>Lysobacteraceae</taxon>
        <taxon>Xanthomonas</taxon>
    </lineage>
</organism>
<accession>A0ABS3B5P1</accession>
<dbReference type="SUPFAM" id="SSF53822">
    <property type="entry name" value="Periplasmic binding protein-like I"/>
    <property type="match status" value="1"/>
</dbReference>
<evidence type="ECO:0000256" key="6">
    <source>
        <dbReference type="ARBA" id="ARBA00023237"/>
    </source>
</evidence>
<keyword evidence="3" id="KW-0573">Peptidoglycan synthesis</keyword>
<dbReference type="CDD" id="cd06339">
    <property type="entry name" value="PBP1_YraM_LppC_lipoprotein-like"/>
    <property type="match status" value="1"/>
</dbReference>
<reference evidence="9 10" key="1">
    <citation type="submission" date="2021-02" db="EMBL/GenBank/DDBJ databases">
        <title>Taxonomically Unique Crown Gall-Associated Xanthomonas Stains Have Deficiency in Virulence Repertories.</title>
        <authorList>
            <person name="Mafakheri H."/>
            <person name="Taghavi S.M."/>
            <person name="Dimkic I."/>
            <person name="Nemanja K."/>
            <person name="Osdaghi E."/>
        </authorList>
    </citation>
    <scope>NUCLEOTIDE SEQUENCE [LARGE SCALE GENOMIC DNA]</scope>
    <source>
        <strain evidence="9 10">FX4</strain>
    </source>
</reference>